<keyword evidence="2" id="KW-1185">Reference proteome</keyword>
<evidence type="ECO:0000313" key="2">
    <source>
        <dbReference type="Proteomes" id="UP000275385"/>
    </source>
</evidence>
<organism evidence="1 2">
    <name type="scientific">Coniochaeta pulveracea</name>
    <dbReference type="NCBI Taxonomy" id="177199"/>
    <lineage>
        <taxon>Eukaryota</taxon>
        <taxon>Fungi</taxon>
        <taxon>Dikarya</taxon>
        <taxon>Ascomycota</taxon>
        <taxon>Pezizomycotina</taxon>
        <taxon>Sordariomycetes</taxon>
        <taxon>Sordariomycetidae</taxon>
        <taxon>Coniochaetales</taxon>
        <taxon>Coniochaetaceae</taxon>
        <taxon>Coniochaeta</taxon>
    </lineage>
</organism>
<dbReference type="AlphaFoldDB" id="A0A420YHL0"/>
<evidence type="ECO:0000313" key="1">
    <source>
        <dbReference type="EMBL" id="RKU47331.1"/>
    </source>
</evidence>
<gene>
    <name evidence="1" type="ORF">DL546_003953</name>
</gene>
<dbReference type="EMBL" id="QVQW01000009">
    <property type="protein sequence ID" value="RKU47331.1"/>
    <property type="molecule type" value="Genomic_DNA"/>
</dbReference>
<comment type="caution">
    <text evidence="1">The sequence shown here is derived from an EMBL/GenBank/DDBJ whole genome shotgun (WGS) entry which is preliminary data.</text>
</comment>
<accession>A0A420YHL0</accession>
<dbReference type="Proteomes" id="UP000275385">
    <property type="component" value="Unassembled WGS sequence"/>
</dbReference>
<protein>
    <submittedName>
        <fullName evidence="1">Uncharacterized protein</fullName>
    </submittedName>
</protein>
<sequence>MTRTTGSVAGANDSSAESKSLWHDSISKRVPWSCGHNCSLWNVLWRTSPYPEPARVRFTEEPTVSYRLVSSVQNLFCAAVLTVLGKHRRAWLKERRAACSEPARSRPGTGLVHSRILNWSAQQKKQNENVLRRGRGVEKLGVEPSTSCRNMCRSRVTEPVVTARGKAVLPRKYMAH</sequence>
<name>A0A420YHL0_9PEZI</name>
<proteinExistence type="predicted"/>
<reference evidence="1 2" key="1">
    <citation type="submission" date="2018-08" db="EMBL/GenBank/DDBJ databases">
        <title>Draft genome of the lignicolous fungus Coniochaeta pulveracea.</title>
        <authorList>
            <person name="Borstlap C.J."/>
            <person name="De Witt R.N."/>
            <person name="Botha A."/>
            <person name="Volschenk H."/>
        </authorList>
    </citation>
    <scope>NUCLEOTIDE SEQUENCE [LARGE SCALE GENOMIC DNA]</scope>
    <source>
        <strain evidence="1 2">CAB683</strain>
    </source>
</reference>